<evidence type="ECO:0000313" key="2">
    <source>
        <dbReference type="Proteomes" id="UP001208570"/>
    </source>
</evidence>
<name>A0AAD9NGX7_9ANNE</name>
<dbReference type="Proteomes" id="UP001208570">
    <property type="component" value="Unassembled WGS sequence"/>
</dbReference>
<protein>
    <submittedName>
        <fullName evidence="1">Uncharacterized protein</fullName>
    </submittedName>
</protein>
<comment type="caution">
    <text evidence="1">The sequence shown here is derived from an EMBL/GenBank/DDBJ whole genome shotgun (WGS) entry which is preliminary data.</text>
</comment>
<organism evidence="1 2">
    <name type="scientific">Paralvinella palmiformis</name>
    <dbReference type="NCBI Taxonomy" id="53620"/>
    <lineage>
        <taxon>Eukaryota</taxon>
        <taxon>Metazoa</taxon>
        <taxon>Spiralia</taxon>
        <taxon>Lophotrochozoa</taxon>
        <taxon>Annelida</taxon>
        <taxon>Polychaeta</taxon>
        <taxon>Sedentaria</taxon>
        <taxon>Canalipalpata</taxon>
        <taxon>Terebellida</taxon>
        <taxon>Terebelliformia</taxon>
        <taxon>Alvinellidae</taxon>
        <taxon>Paralvinella</taxon>
    </lineage>
</organism>
<keyword evidence="2" id="KW-1185">Reference proteome</keyword>
<evidence type="ECO:0000313" key="1">
    <source>
        <dbReference type="EMBL" id="KAK2166734.1"/>
    </source>
</evidence>
<proteinExistence type="predicted"/>
<gene>
    <name evidence="1" type="ORF">LSH36_36g08071</name>
</gene>
<dbReference type="EMBL" id="JAODUP010000036">
    <property type="protein sequence ID" value="KAK2166734.1"/>
    <property type="molecule type" value="Genomic_DNA"/>
</dbReference>
<dbReference type="AlphaFoldDB" id="A0AAD9NGX7"/>
<accession>A0AAD9NGX7</accession>
<sequence length="48" mass="5617">MKAVRTNNVVEDWHQRFNSHTATASLQLYVLVPLLHHEACVVHLHMRL</sequence>
<reference evidence="1" key="1">
    <citation type="journal article" date="2023" name="Mol. Biol. Evol.">
        <title>Third-Generation Sequencing Reveals the Adaptive Role of the Epigenome in Three Deep-Sea Polychaetes.</title>
        <authorList>
            <person name="Perez M."/>
            <person name="Aroh O."/>
            <person name="Sun Y."/>
            <person name="Lan Y."/>
            <person name="Juniper S.K."/>
            <person name="Young C.R."/>
            <person name="Angers B."/>
            <person name="Qian P.Y."/>
        </authorList>
    </citation>
    <scope>NUCLEOTIDE SEQUENCE</scope>
    <source>
        <strain evidence="1">P08H-3</strain>
    </source>
</reference>